<keyword evidence="3" id="KW-1133">Transmembrane helix</keyword>
<comment type="subcellular location">
    <subcellularLocation>
        <location evidence="1">Nucleus inner membrane</location>
        <topology evidence="1">Multi-pass membrane protein</topology>
    </subcellularLocation>
</comment>
<protein>
    <recommendedName>
        <fullName evidence="7">Ima1 N-terminal domain-containing protein</fullName>
    </recommendedName>
</protein>
<comment type="caution">
    <text evidence="8">The sequence shown here is derived from an EMBL/GenBank/DDBJ whole genome shotgun (WGS) entry which is preliminary data.</text>
</comment>
<evidence type="ECO:0000259" key="7">
    <source>
        <dbReference type="Pfam" id="PF09779"/>
    </source>
</evidence>
<name>A0A2N3N3N3_9PEZI</name>
<evidence type="ECO:0000256" key="4">
    <source>
        <dbReference type="ARBA" id="ARBA00023136"/>
    </source>
</evidence>
<feature type="region of interest" description="Disordered" evidence="6">
    <location>
        <begin position="557"/>
        <end position="576"/>
    </location>
</feature>
<keyword evidence="5" id="KW-0539">Nucleus</keyword>
<dbReference type="PANTHER" id="PTHR28538:SF1">
    <property type="entry name" value="INTEGRAL INNER NUCLEAR MEMBRANE PROTEIN IMA1"/>
    <property type="match status" value="1"/>
</dbReference>
<sequence>MAPFRRSHNLRCFYCNRPTGIRFEGQGEVLCPHCDATNYLDEDGDITDPPVATTTASQSQAYAFQRSPTPQSPEPAQNIFCAKCLKNQHLYTASLAQYFPDDPDHPDYPALERKYYKFRQDLEERYPQMCADCEPKVLSKLNAAGYIAKTDFLRTAMERSRANRTSPRRRTMMFLTDSLGGWLWYGAFVLQFLWHVSAVAEALMSDLRLEARETWLLRAWIFISKFLPSTESLVRLSLQMTLVGIWWNPKFPEVVRGFSRPIIGLPKWYAFQAMLATARYLFPKISSLEVERAEQANAQLAIHAFVAVFILYVCILARKSVKLDTTPLFAPAEMPTARQPRITRSKARRESSTQNLSDVLDDILNTPSRARTTGLDSTSSTAELPPSPHLSPFRARAPPKPVQASYSEEMDWERTEEPAPALRGFGTTKPQPFGAPAVQTDQPQRAFWAKVPPAPKPPAQRLINPAPPATQTIKQDREIFTARFSGNSMLADNKNKPDGNHVDFAPPSFFSHENTNTDPRNSLADMLNSSFSLSQEEHLANSQSPLRTARKANANPFSTSASAAVPGPGGTRTPRGSRSMDAAFLVVLIGLWVYAAQNPSEQSIQIMRASLGMSALLTLLLSRDALFHLGSAGDASIGNVLELVLCVAEIGAVGHLSLKLWTSSVLCGRCFEEGLWIIVVMIGHRLWNALA</sequence>
<dbReference type="GO" id="GO:0034992">
    <property type="term" value="C:microtubule organizing center attachment site"/>
    <property type="evidence" value="ECO:0007669"/>
    <property type="project" value="TreeGrafter"/>
</dbReference>
<proteinExistence type="predicted"/>
<dbReference type="OrthoDB" id="5966927at2759"/>
<dbReference type="EMBL" id="NLAX01000701">
    <property type="protein sequence ID" value="PKS07038.1"/>
    <property type="molecule type" value="Genomic_DNA"/>
</dbReference>
<evidence type="ECO:0000256" key="6">
    <source>
        <dbReference type="SAM" id="MobiDB-lite"/>
    </source>
</evidence>
<dbReference type="InterPro" id="IPR018617">
    <property type="entry name" value="Ima1_N"/>
</dbReference>
<dbReference type="PANTHER" id="PTHR28538">
    <property type="entry name" value="INTEGRAL INNER NUCLEAR MEMBRANE PROTEIN IMA1"/>
    <property type="match status" value="1"/>
</dbReference>
<evidence type="ECO:0000256" key="1">
    <source>
        <dbReference type="ARBA" id="ARBA00004473"/>
    </source>
</evidence>
<feature type="domain" description="Ima1 N-terminal" evidence="7">
    <location>
        <begin position="10"/>
        <end position="137"/>
    </location>
</feature>
<feature type="compositionally biased region" description="Polar residues" evidence="6">
    <location>
        <begin position="365"/>
        <end position="382"/>
    </location>
</feature>
<accession>A0A2N3N3N3</accession>
<keyword evidence="9" id="KW-1185">Reference proteome</keyword>
<evidence type="ECO:0000256" key="5">
    <source>
        <dbReference type="ARBA" id="ARBA00023242"/>
    </source>
</evidence>
<evidence type="ECO:0000313" key="8">
    <source>
        <dbReference type="EMBL" id="PKS07038.1"/>
    </source>
</evidence>
<evidence type="ECO:0000256" key="3">
    <source>
        <dbReference type="ARBA" id="ARBA00022989"/>
    </source>
</evidence>
<dbReference type="STRING" id="41688.A0A2N3N3N3"/>
<dbReference type="Pfam" id="PF09779">
    <property type="entry name" value="Ima1_N"/>
    <property type="match status" value="1"/>
</dbReference>
<reference evidence="8 9" key="1">
    <citation type="journal article" date="2017" name="G3 (Bethesda)">
        <title>First Draft Genome Sequence of the Pathogenic Fungus Lomentospora prolificans (Formerly Scedosporium prolificans).</title>
        <authorList>
            <person name="Luo R."/>
            <person name="Zimin A."/>
            <person name="Workman R."/>
            <person name="Fan Y."/>
            <person name="Pertea G."/>
            <person name="Grossman N."/>
            <person name="Wear M.P."/>
            <person name="Jia B."/>
            <person name="Miller H."/>
            <person name="Casadevall A."/>
            <person name="Timp W."/>
            <person name="Zhang S.X."/>
            <person name="Salzberg S.L."/>
        </authorList>
    </citation>
    <scope>NUCLEOTIDE SEQUENCE [LARGE SCALE GENOMIC DNA]</scope>
    <source>
        <strain evidence="8 9">JHH-5317</strain>
    </source>
</reference>
<keyword evidence="2" id="KW-0812">Transmembrane</keyword>
<dbReference type="InterPro" id="IPR042321">
    <property type="entry name" value="Ima1"/>
</dbReference>
<dbReference type="GO" id="GO:0034506">
    <property type="term" value="C:chromosome, centromeric core domain"/>
    <property type="evidence" value="ECO:0007669"/>
    <property type="project" value="TreeGrafter"/>
</dbReference>
<dbReference type="Proteomes" id="UP000233524">
    <property type="component" value="Unassembled WGS sequence"/>
</dbReference>
<feature type="region of interest" description="Disordered" evidence="6">
    <location>
        <begin position="46"/>
        <end position="74"/>
    </location>
</feature>
<feature type="compositionally biased region" description="Low complexity" evidence="6">
    <location>
        <begin position="52"/>
        <end position="61"/>
    </location>
</feature>
<evidence type="ECO:0000313" key="9">
    <source>
        <dbReference type="Proteomes" id="UP000233524"/>
    </source>
</evidence>
<dbReference type="GO" id="GO:0005637">
    <property type="term" value="C:nuclear inner membrane"/>
    <property type="evidence" value="ECO:0007669"/>
    <property type="project" value="UniProtKB-SubCell"/>
</dbReference>
<dbReference type="InParanoid" id="A0A2N3N3N3"/>
<organism evidence="8 9">
    <name type="scientific">Lomentospora prolificans</name>
    <dbReference type="NCBI Taxonomy" id="41688"/>
    <lineage>
        <taxon>Eukaryota</taxon>
        <taxon>Fungi</taxon>
        <taxon>Dikarya</taxon>
        <taxon>Ascomycota</taxon>
        <taxon>Pezizomycotina</taxon>
        <taxon>Sordariomycetes</taxon>
        <taxon>Hypocreomycetidae</taxon>
        <taxon>Microascales</taxon>
        <taxon>Microascaceae</taxon>
        <taxon>Lomentospora</taxon>
    </lineage>
</organism>
<keyword evidence="4" id="KW-0472">Membrane</keyword>
<evidence type="ECO:0000256" key="2">
    <source>
        <dbReference type="ARBA" id="ARBA00022692"/>
    </source>
</evidence>
<gene>
    <name evidence="8" type="ORF">jhhlp_005635</name>
</gene>
<dbReference type="GO" id="GO:0044732">
    <property type="term" value="C:mitotic spindle pole body"/>
    <property type="evidence" value="ECO:0007669"/>
    <property type="project" value="TreeGrafter"/>
</dbReference>
<dbReference type="GO" id="GO:0071765">
    <property type="term" value="P:nuclear inner membrane organization"/>
    <property type="evidence" value="ECO:0007669"/>
    <property type="project" value="InterPro"/>
</dbReference>
<dbReference type="AlphaFoldDB" id="A0A2N3N3N3"/>
<dbReference type="VEuPathDB" id="FungiDB:jhhlp_005635"/>
<feature type="region of interest" description="Disordered" evidence="6">
    <location>
        <begin position="337"/>
        <end position="415"/>
    </location>
</feature>